<name>A0ABW5T5F2_9BACI</name>
<protein>
    <submittedName>
        <fullName evidence="4">S1C family serine protease</fullName>
        <ecNumber evidence="4">3.4.21.-</ecNumber>
    </submittedName>
</protein>
<dbReference type="InterPro" id="IPR001940">
    <property type="entry name" value="Peptidase_S1C"/>
</dbReference>
<gene>
    <name evidence="4" type="ORF">ACFSUB_16095</name>
</gene>
<evidence type="ECO:0000256" key="1">
    <source>
        <dbReference type="ARBA" id="ARBA00022670"/>
    </source>
</evidence>
<organism evidence="4 5">
    <name type="scientific">Salibacterium lacus</name>
    <dbReference type="NCBI Taxonomy" id="1898109"/>
    <lineage>
        <taxon>Bacteria</taxon>
        <taxon>Bacillati</taxon>
        <taxon>Bacillota</taxon>
        <taxon>Bacilli</taxon>
        <taxon>Bacillales</taxon>
        <taxon>Bacillaceae</taxon>
    </lineage>
</organism>
<evidence type="ECO:0000313" key="5">
    <source>
        <dbReference type="Proteomes" id="UP001597520"/>
    </source>
</evidence>
<proteinExistence type="predicted"/>
<evidence type="ECO:0000256" key="2">
    <source>
        <dbReference type="ARBA" id="ARBA00022801"/>
    </source>
</evidence>
<dbReference type="Gene3D" id="2.40.10.120">
    <property type="match status" value="1"/>
</dbReference>
<dbReference type="GO" id="GO:0008233">
    <property type="term" value="F:peptidase activity"/>
    <property type="evidence" value="ECO:0007669"/>
    <property type="project" value="UniProtKB-KW"/>
</dbReference>
<dbReference type="Pfam" id="PF13365">
    <property type="entry name" value="Trypsin_2"/>
    <property type="match status" value="1"/>
</dbReference>
<dbReference type="RefSeq" id="WP_380714303.1">
    <property type="nucleotide sequence ID" value="NZ_JBHUML010000006.1"/>
</dbReference>
<keyword evidence="1 4" id="KW-0645">Protease</keyword>
<dbReference type="PRINTS" id="PR00834">
    <property type="entry name" value="PROTEASES2C"/>
</dbReference>
<dbReference type="EC" id="3.4.21.-" evidence="4"/>
<comment type="caution">
    <text evidence="4">The sequence shown here is derived from an EMBL/GenBank/DDBJ whole genome shotgun (WGS) entry which is preliminary data.</text>
</comment>
<dbReference type="PANTHER" id="PTHR43343:SF3">
    <property type="entry name" value="PROTEASE DO-LIKE 8, CHLOROPLASTIC"/>
    <property type="match status" value="1"/>
</dbReference>
<sequence length="249" mass="27160">MVLYAALIRVSGLTDMEPLPVMEEEYLEVGEEVMAVGSPQGLENTVTTGIVSGVNRDFEIDPYTYDNVYQISAPIAGGSSGGPLVERSSGKVAGINSAGMTEGDIGFSIPINDVLPMLKEWSASPMQQQGTDAEPASSSEESINQEEAVYVVGHYFDSLNVGDYQTAYSLLSESWKQGESLQEFRERNADLGFVEIQDVKTTLVDGNVKVMFALAEEDTEETLWYQATYTVSAENSGYTITAKQWELVE</sequence>
<accession>A0ABW5T5F2</accession>
<dbReference type="EMBL" id="JBHUML010000006">
    <property type="protein sequence ID" value="MFD2706980.1"/>
    <property type="molecule type" value="Genomic_DNA"/>
</dbReference>
<evidence type="ECO:0000256" key="3">
    <source>
        <dbReference type="ARBA" id="ARBA00022825"/>
    </source>
</evidence>
<dbReference type="PANTHER" id="PTHR43343">
    <property type="entry name" value="PEPTIDASE S12"/>
    <property type="match status" value="1"/>
</dbReference>
<keyword evidence="5" id="KW-1185">Reference proteome</keyword>
<dbReference type="InterPro" id="IPR009003">
    <property type="entry name" value="Peptidase_S1_PA"/>
</dbReference>
<keyword evidence="2 4" id="KW-0378">Hydrolase</keyword>
<reference evidence="5" key="1">
    <citation type="journal article" date="2019" name="Int. J. Syst. Evol. Microbiol.">
        <title>The Global Catalogue of Microorganisms (GCM) 10K type strain sequencing project: providing services to taxonomists for standard genome sequencing and annotation.</title>
        <authorList>
            <consortium name="The Broad Institute Genomics Platform"/>
            <consortium name="The Broad Institute Genome Sequencing Center for Infectious Disease"/>
            <person name="Wu L."/>
            <person name="Ma J."/>
        </authorList>
    </citation>
    <scope>NUCLEOTIDE SEQUENCE [LARGE SCALE GENOMIC DNA]</scope>
    <source>
        <strain evidence="5">KCTC 33792</strain>
    </source>
</reference>
<keyword evidence="3" id="KW-0720">Serine protease</keyword>
<dbReference type="GO" id="GO:0006508">
    <property type="term" value="P:proteolysis"/>
    <property type="evidence" value="ECO:0007669"/>
    <property type="project" value="UniProtKB-KW"/>
</dbReference>
<dbReference type="SUPFAM" id="SSF50494">
    <property type="entry name" value="Trypsin-like serine proteases"/>
    <property type="match status" value="1"/>
</dbReference>
<evidence type="ECO:0000313" key="4">
    <source>
        <dbReference type="EMBL" id="MFD2706980.1"/>
    </source>
</evidence>
<dbReference type="InterPro" id="IPR051201">
    <property type="entry name" value="Chloro_Bact_Ser_Proteases"/>
</dbReference>
<dbReference type="Proteomes" id="UP001597520">
    <property type="component" value="Unassembled WGS sequence"/>
</dbReference>